<keyword evidence="1" id="KW-0808">Transferase</keyword>
<dbReference type="PANTHER" id="PTHR34069:SF2">
    <property type="entry name" value="BETA-KETOACYL-[ACYL-CARRIER-PROTEIN] SYNTHASE III"/>
    <property type="match status" value="1"/>
</dbReference>
<dbReference type="NCBIfam" id="NF003274">
    <property type="entry name" value="PRK04262.1"/>
    <property type="match status" value="1"/>
</dbReference>
<dbReference type="KEGG" id="pprc:PFLCHA0_c59080"/>
<dbReference type="Gene3D" id="3.40.47.10">
    <property type="match status" value="1"/>
</dbReference>
<keyword evidence="2" id="KW-0012">Acyltransferase</keyword>
<sequence length="362" mass="38532">MNVKKIGIVSYGAGIPVCRLKVQEVINVWKNTDLKLVEENLGVTERAVLQPDEDVITLGVLAAQRALDKVPGHQIEALYLGTCTNPYDSRASASIILEMLGSGYDAYCADVQFAGKSGTSALQICQALVASGMTGSALAIGADTINRNTAPGDLTESYAGAGAAALLIGSQDVIAEFDASFSCAADVADNIRPQGDRYIRSGMGLGSDKNSIGLEDQTRRAAEGLMAKLHTSPADYDYVVFQQNLVSTPYSLAKHLGFNPKQVEPGIYAGNVGDAGSASPLLGLINVLDQARPGQKILLVSYGFGAGSDAIALTVTDAIEQYQKHNKPLRELLESKIYVDYGTSIKYEFKYLRADYALTAYL</sequence>
<dbReference type="SMR" id="A0A2C9EVC5"/>
<evidence type="ECO:0000259" key="3">
    <source>
        <dbReference type="Pfam" id="PF08541"/>
    </source>
</evidence>
<dbReference type="GO" id="GO:0044550">
    <property type="term" value="P:secondary metabolite biosynthetic process"/>
    <property type="evidence" value="ECO:0007669"/>
    <property type="project" value="TreeGrafter"/>
</dbReference>
<dbReference type="EMBL" id="CP003190">
    <property type="protein sequence ID" value="AGL87636.1"/>
    <property type="molecule type" value="Genomic_DNA"/>
</dbReference>
<feature type="domain" description="Beta-ketoacyl-[acyl-carrier-protein] synthase III C-terminal" evidence="3">
    <location>
        <begin position="227"/>
        <end position="313"/>
    </location>
</feature>
<organism evidence="4 5">
    <name type="scientific">Pseudomonas protegens (strain DSM 19095 / LMG 27888 / CFBP 6595 / CHA0)</name>
    <dbReference type="NCBI Taxonomy" id="1124983"/>
    <lineage>
        <taxon>Bacteria</taxon>
        <taxon>Pseudomonadati</taxon>
        <taxon>Pseudomonadota</taxon>
        <taxon>Gammaproteobacteria</taxon>
        <taxon>Pseudomonadales</taxon>
        <taxon>Pseudomonadaceae</taxon>
        <taxon>Pseudomonas</taxon>
    </lineage>
</organism>
<evidence type="ECO:0000313" key="5">
    <source>
        <dbReference type="Proteomes" id="UP000013940"/>
    </source>
</evidence>
<dbReference type="GeneID" id="57478909"/>
<dbReference type="PANTHER" id="PTHR34069">
    <property type="entry name" value="3-OXOACYL-[ACYL-CARRIER-PROTEIN] SYNTHASE 3"/>
    <property type="match status" value="1"/>
</dbReference>
<dbReference type="InterPro" id="IPR016039">
    <property type="entry name" value="Thiolase-like"/>
</dbReference>
<dbReference type="Proteomes" id="UP000013940">
    <property type="component" value="Chromosome"/>
</dbReference>
<dbReference type="InterPro" id="IPR013747">
    <property type="entry name" value="ACP_syn_III_C"/>
</dbReference>
<protein>
    <recommendedName>
        <fullName evidence="3">Beta-ketoacyl-[acyl-carrier-protein] synthase III C-terminal domain-containing protein</fullName>
    </recommendedName>
</protein>
<dbReference type="CDD" id="cd00827">
    <property type="entry name" value="init_cond_enzymes"/>
    <property type="match status" value="1"/>
</dbReference>
<evidence type="ECO:0000313" key="4">
    <source>
        <dbReference type="EMBL" id="AGL87636.1"/>
    </source>
</evidence>
<reference evidence="5" key="1">
    <citation type="journal article" date="2014" name="Genome Announc.">
        <title>Full-genome sequence of the plant growth-promoting bacterium Pseudomonas protegens CHA0.</title>
        <authorList>
            <person name="Jousset A."/>
            <person name="Schuldes J."/>
            <person name="Keel C."/>
            <person name="Maurhofer M."/>
            <person name="Daniel R."/>
            <person name="Scheu S."/>
            <person name="Thuermer A."/>
        </authorList>
    </citation>
    <scope>NUCLEOTIDE SEQUENCE [LARGE SCALE GENOMIC DNA]</scope>
    <source>
        <strain evidence="5">DSM 19095 / LMG 27888 / CFBP 6595 / CHA0</strain>
    </source>
</reference>
<name>A0A2C9EVC5_PSEPH</name>
<dbReference type="GO" id="GO:0016746">
    <property type="term" value="F:acyltransferase activity"/>
    <property type="evidence" value="ECO:0007669"/>
    <property type="project" value="UniProtKB-KW"/>
</dbReference>
<dbReference type="HOGENOM" id="CLU_039592_7_0_6"/>
<accession>A0A2C9EVC5</accession>
<proteinExistence type="predicted"/>
<evidence type="ECO:0000256" key="2">
    <source>
        <dbReference type="ARBA" id="ARBA00023315"/>
    </source>
</evidence>
<dbReference type="RefSeq" id="WP_015637422.1">
    <property type="nucleotide sequence ID" value="NC_021237.1"/>
</dbReference>
<dbReference type="SUPFAM" id="SSF53901">
    <property type="entry name" value="Thiolase-like"/>
    <property type="match status" value="1"/>
</dbReference>
<dbReference type="eggNOG" id="COG3425">
    <property type="taxonomic scope" value="Bacteria"/>
</dbReference>
<dbReference type="AlphaFoldDB" id="A0A2C9EVC5"/>
<dbReference type="Pfam" id="PF08541">
    <property type="entry name" value="ACP_syn_III_C"/>
    <property type="match status" value="1"/>
</dbReference>
<gene>
    <name evidence="4" type="ORF">PFLCHA0_c59080</name>
</gene>
<evidence type="ECO:0000256" key="1">
    <source>
        <dbReference type="ARBA" id="ARBA00022679"/>
    </source>
</evidence>